<accession>A0A291LVB4</accession>
<dbReference type="Proteomes" id="UP000219050">
    <property type="component" value="Chromosome"/>
</dbReference>
<reference evidence="1 2" key="1">
    <citation type="submission" date="2017-05" db="EMBL/GenBank/DDBJ databases">
        <title>Comparative genomic and metabolic analysis of manganese-oxidizing mechanisms in Celeribater manganoxidans DY25T: its adaption to the environment of polymetallic nodule.</title>
        <authorList>
            <person name="Wang X."/>
        </authorList>
    </citation>
    <scope>NUCLEOTIDE SEQUENCE [LARGE SCALE GENOMIC DNA]</scope>
    <source>
        <strain evidence="1 2">DY25</strain>
    </source>
</reference>
<dbReference type="GO" id="GO:0000160">
    <property type="term" value="P:phosphorelay signal transduction system"/>
    <property type="evidence" value="ECO:0007669"/>
    <property type="project" value="InterPro"/>
</dbReference>
<gene>
    <name evidence="1" type="ORF">CBW24_00520</name>
</gene>
<dbReference type="KEGG" id="cmag:CBW24_00520"/>
<keyword evidence="2" id="KW-1185">Reference proteome</keyword>
<dbReference type="SUPFAM" id="SSF47226">
    <property type="entry name" value="Histidine-containing phosphotransfer domain, HPT domain"/>
    <property type="match status" value="1"/>
</dbReference>
<dbReference type="EMBL" id="CP021404">
    <property type="protein sequence ID" value="ATI40640.1"/>
    <property type="molecule type" value="Genomic_DNA"/>
</dbReference>
<name>A0A291LVB4_9RHOB</name>
<dbReference type="InterPro" id="IPR036641">
    <property type="entry name" value="HPT_dom_sf"/>
</dbReference>
<protein>
    <recommendedName>
        <fullName evidence="3">Hpt domain-containing protein</fullName>
    </recommendedName>
</protein>
<dbReference type="RefSeq" id="WP_097372316.1">
    <property type="nucleotide sequence ID" value="NZ_CP021404.1"/>
</dbReference>
<proteinExistence type="predicted"/>
<evidence type="ECO:0000313" key="2">
    <source>
        <dbReference type="Proteomes" id="UP000219050"/>
    </source>
</evidence>
<dbReference type="Gene3D" id="1.20.120.160">
    <property type="entry name" value="HPT domain"/>
    <property type="match status" value="1"/>
</dbReference>
<dbReference type="AlphaFoldDB" id="A0A291LVB4"/>
<dbReference type="OrthoDB" id="7867809at2"/>
<evidence type="ECO:0000313" key="1">
    <source>
        <dbReference type="EMBL" id="ATI40640.1"/>
    </source>
</evidence>
<sequence length="143" mass="15354">MKDLIGGSTLGATGIEAMDGMTPANLPCAETAPDDSISRDRLRQLANEIGPRDFAETADLFLMEVEVALDALSTVTAPNLLIDELHFLKGCALNLGMTGMAATCRETIAAVRMGDRLDLPRIKACYRASRSRFLAETCEDFAA</sequence>
<evidence type="ECO:0008006" key="3">
    <source>
        <dbReference type="Google" id="ProtNLM"/>
    </source>
</evidence>
<organism evidence="1 2">
    <name type="scientific">Pacificitalea manganoxidans</name>
    <dbReference type="NCBI Taxonomy" id="1411902"/>
    <lineage>
        <taxon>Bacteria</taxon>
        <taxon>Pseudomonadati</taxon>
        <taxon>Pseudomonadota</taxon>
        <taxon>Alphaproteobacteria</taxon>
        <taxon>Rhodobacterales</taxon>
        <taxon>Paracoccaceae</taxon>
        <taxon>Pacificitalea</taxon>
    </lineage>
</organism>